<dbReference type="RefSeq" id="WP_200274833.1">
    <property type="nucleotide sequence ID" value="NZ_CP066802.1"/>
</dbReference>
<feature type="region of interest" description="Disordered" evidence="1">
    <location>
        <begin position="153"/>
        <end position="186"/>
    </location>
</feature>
<dbReference type="Proteomes" id="UP000595895">
    <property type="component" value="Chromosome"/>
</dbReference>
<evidence type="ECO:0000313" key="3">
    <source>
        <dbReference type="Proteomes" id="UP000595895"/>
    </source>
</evidence>
<dbReference type="KEGG" id="awe:JG540_06520"/>
<evidence type="ECO:0000313" key="2">
    <source>
        <dbReference type="EMBL" id="QQM66743.1"/>
    </source>
</evidence>
<evidence type="ECO:0000256" key="1">
    <source>
        <dbReference type="SAM" id="MobiDB-lite"/>
    </source>
</evidence>
<proteinExistence type="predicted"/>
<dbReference type="AlphaFoldDB" id="A0A7T7M8G0"/>
<sequence>MPTSTSGENLIQILDEIEELIVTARNMPMSSSVLVNREQALDLVEKARRAVPAAVRRAGAVLADADSVLAQGRADSDKILRRAHEEAERLVSAESITRLAVQRADEIVAAAEAKAAEMRRGADQYAERSLVGLQEEVDRIAEQIRSGREVLAARTAEPLEQPVAPAKPQAAAGRRRPGWSVDPASA</sequence>
<dbReference type="EMBL" id="CP066802">
    <property type="protein sequence ID" value="QQM66743.1"/>
    <property type="molecule type" value="Genomic_DNA"/>
</dbReference>
<protein>
    <submittedName>
        <fullName evidence="2">ATPase</fullName>
    </submittedName>
</protein>
<name>A0A7T7M8G0_9ACTO</name>
<accession>A0A7T7M8G0</accession>
<organism evidence="2 3">
    <name type="scientific">Actinomyces weissii</name>
    <dbReference type="NCBI Taxonomy" id="675090"/>
    <lineage>
        <taxon>Bacteria</taxon>
        <taxon>Bacillati</taxon>
        <taxon>Actinomycetota</taxon>
        <taxon>Actinomycetes</taxon>
        <taxon>Actinomycetales</taxon>
        <taxon>Actinomycetaceae</taxon>
        <taxon>Actinomyces</taxon>
    </lineage>
</organism>
<gene>
    <name evidence="2" type="ORF">JG540_06520</name>
</gene>
<reference evidence="2 3" key="1">
    <citation type="submission" date="2020-12" db="EMBL/GenBank/DDBJ databases">
        <authorList>
            <person name="Zhou J."/>
        </authorList>
    </citation>
    <scope>NUCLEOTIDE SEQUENCE [LARGE SCALE GENOMIC DNA]</scope>
    <source>
        <strain evidence="2 3">CCUG 61299</strain>
    </source>
</reference>
<keyword evidence="3" id="KW-1185">Reference proteome</keyword>